<evidence type="ECO:0000256" key="3">
    <source>
        <dbReference type="ARBA" id="ARBA00023295"/>
    </source>
</evidence>
<proteinExistence type="inferred from homology"/>
<comment type="similarity">
    <text evidence="1">Belongs to the glycosyl hydrolase 25 family.</text>
</comment>
<dbReference type="InterPro" id="IPR018077">
    <property type="entry name" value="Glyco_hydro_fam25_subgr"/>
</dbReference>
<dbReference type="PROSITE" id="PS51904">
    <property type="entry name" value="GLYCOSYL_HYDROL_F25_2"/>
    <property type="match status" value="1"/>
</dbReference>
<dbReference type="GO" id="GO:0009253">
    <property type="term" value="P:peptidoglycan catabolic process"/>
    <property type="evidence" value="ECO:0007669"/>
    <property type="project" value="InterPro"/>
</dbReference>
<evidence type="ECO:0000313" key="4">
    <source>
        <dbReference type="EMBL" id="SHL76105.1"/>
    </source>
</evidence>
<dbReference type="RefSeq" id="WP_073444646.1">
    <property type="nucleotide sequence ID" value="NZ_FRBK01000006.1"/>
</dbReference>
<dbReference type="GO" id="GO:0016052">
    <property type="term" value="P:carbohydrate catabolic process"/>
    <property type="evidence" value="ECO:0007669"/>
    <property type="project" value="TreeGrafter"/>
</dbReference>
<dbReference type="InterPro" id="IPR017853">
    <property type="entry name" value="GH"/>
</dbReference>
<evidence type="ECO:0000256" key="2">
    <source>
        <dbReference type="ARBA" id="ARBA00022801"/>
    </source>
</evidence>
<gene>
    <name evidence="4" type="ORF">SAMN05216268_106104</name>
</gene>
<evidence type="ECO:0000313" key="5">
    <source>
        <dbReference type="Proteomes" id="UP000184388"/>
    </source>
</evidence>
<dbReference type="Gene3D" id="3.20.20.80">
    <property type="entry name" value="Glycosidases"/>
    <property type="match status" value="1"/>
</dbReference>
<dbReference type="EMBL" id="FRBK01000006">
    <property type="protein sequence ID" value="SHL76105.1"/>
    <property type="molecule type" value="Genomic_DNA"/>
</dbReference>
<accession>A0A9X8QSE4</accession>
<sequence>MGIYGQDWSSYQPSTPDTSGLAFAFVKVTEGLNYVNPRWVAQRDHAKAAGLVWGAYHYPHMGNSVQAEADYFLSQVSWKPGDLVVLDWEGYDAANAGVSRGTQAAYKDAWLKYVKSKLPNNRVGMYCNTDYWRNVDTTSYYGDFLWIATAGRAAGDPGIQADWLFHQYSDSGVDRDYCHLSSLADLKAWALIQEADMPLTQADIAAVASAVWNYNEPGPDPKKPVRVGAVMGWMDTVHSNQNAALAKAVAEGAAAQSALSALAAAVGKAGGLTADQVTAAAQAGAAAALKELGHALDGTKP</sequence>
<keyword evidence="3" id="KW-0326">Glycosidase</keyword>
<keyword evidence="2 4" id="KW-0378">Hydrolase</keyword>
<dbReference type="GO" id="GO:0016998">
    <property type="term" value="P:cell wall macromolecule catabolic process"/>
    <property type="evidence" value="ECO:0007669"/>
    <property type="project" value="InterPro"/>
</dbReference>
<dbReference type="AlphaFoldDB" id="A0A9X8QSE4"/>
<dbReference type="Proteomes" id="UP000184388">
    <property type="component" value="Unassembled WGS sequence"/>
</dbReference>
<comment type="caution">
    <text evidence="4">The sequence shown here is derived from an EMBL/GenBank/DDBJ whole genome shotgun (WGS) entry which is preliminary data.</text>
</comment>
<protein>
    <submittedName>
        <fullName evidence="4">Glycosyl hydrolases family 25</fullName>
    </submittedName>
</protein>
<dbReference type="PANTHER" id="PTHR34135:SF2">
    <property type="entry name" value="LYSOZYME"/>
    <property type="match status" value="1"/>
</dbReference>
<reference evidence="5" key="1">
    <citation type="submission" date="2016-11" db="EMBL/GenBank/DDBJ databases">
        <authorList>
            <person name="Jaros S."/>
            <person name="Januszkiewicz K."/>
            <person name="Wedrychowicz H."/>
        </authorList>
    </citation>
    <scope>NUCLEOTIDE SEQUENCE [LARGE SCALE GENOMIC DNA]</scope>
    <source>
        <strain evidence="5">CGMCC 4.3555</strain>
    </source>
</reference>
<dbReference type="InterPro" id="IPR002053">
    <property type="entry name" value="Glyco_hydro_25"/>
</dbReference>
<dbReference type="CDD" id="cd00599">
    <property type="entry name" value="GH25_muramidase"/>
    <property type="match status" value="1"/>
</dbReference>
<evidence type="ECO:0000256" key="1">
    <source>
        <dbReference type="ARBA" id="ARBA00010646"/>
    </source>
</evidence>
<dbReference type="Pfam" id="PF01183">
    <property type="entry name" value="Glyco_hydro_25"/>
    <property type="match status" value="1"/>
</dbReference>
<organism evidence="4 5">
    <name type="scientific">Streptomyces yunnanensis</name>
    <dbReference type="NCBI Taxonomy" id="156453"/>
    <lineage>
        <taxon>Bacteria</taxon>
        <taxon>Bacillati</taxon>
        <taxon>Actinomycetota</taxon>
        <taxon>Actinomycetes</taxon>
        <taxon>Kitasatosporales</taxon>
        <taxon>Streptomycetaceae</taxon>
        <taxon>Streptomyces</taxon>
    </lineage>
</organism>
<name>A0A9X8QSE4_9ACTN</name>
<dbReference type="GO" id="GO:0003796">
    <property type="term" value="F:lysozyme activity"/>
    <property type="evidence" value="ECO:0007669"/>
    <property type="project" value="InterPro"/>
</dbReference>
<dbReference type="PANTHER" id="PTHR34135">
    <property type="entry name" value="LYSOZYME"/>
    <property type="match status" value="1"/>
</dbReference>
<dbReference type="SMART" id="SM00641">
    <property type="entry name" value="Glyco_25"/>
    <property type="match status" value="1"/>
</dbReference>
<dbReference type="SUPFAM" id="SSF51445">
    <property type="entry name" value="(Trans)glycosidases"/>
    <property type="match status" value="1"/>
</dbReference>